<name>A0A4Q1C5G5_9BACT</name>
<dbReference type="Proteomes" id="UP000290218">
    <property type="component" value="Unassembled WGS sequence"/>
</dbReference>
<organism evidence="1 2">
    <name type="scientific">Oleiharenicola lentus</name>
    <dbReference type="NCBI Taxonomy" id="2508720"/>
    <lineage>
        <taxon>Bacteria</taxon>
        <taxon>Pseudomonadati</taxon>
        <taxon>Verrucomicrobiota</taxon>
        <taxon>Opitutia</taxon>
        <taxon>Opitutales</taxon>
        <taxon>Opitutaceae</taxon>
        <taxon>Oleiharenicola</taxon>
    </lineage>
</organism>
<protein>
    <submittedName>
        <fullName evidence="1">Uncharacterized protein</fullName>
    </submittedName>
</protein>
<sequence length="64" mass="7364">MSVLELKQQISKLSARERQEIQLYLLRLKRETPAWKKATARKVRDIQAGRGASIESLEARLSRG</sequence>
<proteinExistence type="predicted"/>
<reference evidence="1 2" key="1">
    <citation type="submission" date="2019-01" db="EMBL/GenBank/DDBJ databases">
        <title>Lacunisphaera sp. strain TWA-58.</title>
        <authorList>
            <person name="Chen W.-M."/>
        </authorList>
    </citation>
    <scope>NUCLEOTIDE SEQUENCE [LARGE SCALE GENOMIC DNA]</scope>
    <source>
        <strain evidence="1 2">TWA-58</strain>
    </source>
</reference>
<keyword evidence="2" id="KW-1185">Reference proteome</keyword>
<dbReference type="OrthoDB" id="200080at2"/>
<dbReference type="RefSeq" id="WP_129049614.1">
    <property type="nucleotide sequence ID" value="NZ_SDHX01000002.1"/>
</dbReference>
<evidence type="ECO:0000313" key="2">
    <source>
        <dbReference type="Proteomes" id="UP000290218"/>
    </source>
</evidence>
<accession>A0A4Q1C5G5</accession>
<dbReference type="AlphaFoldDB" id="A0A4Q1C5G5"/>
<evidence type="ECO:0000313" key="1">
    <source>
        <dbReference type="EMBL" id="RXK53684.1"/>
    </source>
</evidence>
<dbReference type="EMBL" id="SDHX01000002">
    <property type="protein sequence ID" value="RXK53684.1"/>
    <property type="molecule type" value="Genomic_DNA"/>
</dbReference>
<gene>
    <name evidence="1" type="ORF">ESB00_18530</name>
</gene>
<comment type="caution">
    <text evidence="1">The sequence shown here is derived from an EMBL/GenBank/DDBJ whole genome shotgun (WGS) entry which is preliminary data.</text>
</comment>